<accession>A0ABM6XX07</accession>
<dbReference type="GO" id="GO:0016787">
    <property type="term" value="F:hydrolase activity"/>
    <property type="evidence" value="ECO:0007669"/>
    <property type="project" value="UniProtKB-KW"/>
</dbReference>
<dbReference type="Gene3D" id="3.40.50.1820">
    <property type="entry name" value="alpha/beta hydrolase"/>
    <property type="match status" value="1"/>
</dbReference>
<feature type="chain" id="PRO_5046887801" evidence="1">
    <location>
        <begin position="40"/>
        <end position="406"/>
    </location>
</feature>
<evidence type="ECO:0000313" key="4">
    <source>
        <dbReference type="Proteomes" id="UP000256971"/>
    </source>
</evidence>
<keyword evidence="4" id="KW-1185">Reference proteome</keyword>
<dbReference type="Pfam" id="PF12697">
    <property type="entry name" value="Abhydrolase_6"/>
    <property type="match status" value="1"/>
</dbReference>
<feature type="signal peptide" evidence="1">
    <location>
        <begin position="1"/>
        <end position="39"/>
    </location>
</feature>
<dbReference type="EMBL" id="CP031555">
    <property type="protein sequence ID" value="AXO14215.1"/>
    <property type="molecule type" value="Genomic_DNA"/>
</dbReference>
<dbReference type="PANTHER" id="PTHR42886">
    <property type="entry name" value="RE40534P-RELATED"/>
    <property type="match status" value="1"/>
</dbReference>
<gene>
    <name evidence="3" type="ORF">DY252_08225</name>
</gene>
<sequence>MHPRTPDHRAFPKKFVAFIRKSHFALLMLAPALILTACAFPPESELYRQSPDIPPYKQDSFAQYVSETRDWVAAHRVFITDDRDTELARNIPFELGRTTTDGTAPKRGILFIHGLGASPWYFHDIATELAKKGWLARSMLLPGHGTRPADLGIPDYADWKQAVAHQVALLQDKVDEVWLGGFSTGGNLVTSYAAEHSKIAGLLLLSPGIYPDNGFLFLTPVIKYLWDWVDADPEDNAINYQSLSTRAAELYYRTVQDAQDHLEAKPFDRPVLLAMSADDSVLNPYETLQVFEKRFTHPKSRFVWYDDTPAPSNDNRVKTFNSKLPEQQISSFSHLSLLFSPDNPYYGVKGSFVFVENGQEDIALPDDLSTIWRSSWGYTEPGKYHGRLTWNPYFDAMIDTIGDVTQ</sequence>
<dbReference type="SUPFAM" id="SSF53474">
    <property type="entry name" value="alpha/beta-Hydrolases"/>
    <property type="match status" value="1"/>
</dbReference>
<dbReference type="Proteomes" id="UP000256971">
    <property type="component" value="Chromosome"/>
</dbReference>
<protein>
    <submittedName>
        <fullName evidence="3">Alpha/beta hydrolase</fullName>
    </submittedName>
</protein>
<dbReference type="PANTHER" id="PTHR42886:SF29">
    <property type="entry name" value="PUMMELIG, ISOFORM A"/>
    <property type="match status" value="1"/>
</dbReference>
<keyword evidence="1" id="KW-0732">Signal</keyword>
<keyword evidence="3" id="KW-0378">Hydrolase</keyword>
<evidence type="ECO:0000259" key="2">
    <source>
        <dbReference type="Pfam" id="PF12697"/>
    </source>
</evidence>
<feature type="domain" description="AB hydrolase-1" evidence="2">
    <location>
        <begin position="109"/>
        <end position="275"/>
    </location>
</feature>
<evidence type="ECO:0000313" key="3">
    <source>
        <dbReference type="EMBL" id="AXO14215.1"/>
    </source>
</evidence>
<reference evidence="3 4" key="1">
    <citation type="submission" date="2018-08" db="EMBL/GenBank/DDBJ databases">
        <title>Complete genome sequence of type strain Thalassospira indica MCCC 1A01103T, isolated from isolated from deep seawater of the Indian Ocean.</title>
        <authorList>
            <person name="Liu Y."/>
        </authorList>
    </citation>
    <scope>NUCLEOTIDE SEQUENCE [LARGE SCALE GENOMIC DNA]</scope>
    <source>
        <strain evidence="3 4">PB8BT</strain>
    </source>
</reference>
<dbReference type="InterPro" id="IPR000073">
    <property type="entry name" value="AB_hydrolase_1"/>
</dbReference>
<name>A0ABM6XX07_9PROT</name>
<dbReference type="InterPro" id="IPR029058">
    <property type="entry name" value="AB_hydrolase_fold"/>
</dbReference>
<proteinExistence type="predicted"/>
<dbReference type="RefSeq" id="WP_064789888.1">
    <property type="nucleotide sequence ID" value="NZ_CP031555.1"/>
</dbReference>
<organism evidence="3 4">
    <name type="scientific">Thalassospira indica</name>
    <dbReference type="NCBI Taxonomy" id="1891279"/>
    <lineage>
        <taxon>Bacteria</taxon>
        <taxon>Pseudomonadati</taxon>
        <taxon>Pseudomonadota</taxon>
        <taxon>Alphaproteobacteria</taxon>
        <taxon>Rhodospirillales</taxon>
        <taxon>Thalassospiraceae</taxon>
        <taxon>Thalassospira</taxon>
    </lineage>
</organism>
<evidence type="ECO:0000256" key="1">
    <source>
        <dbReference type="SAM" id="SignalP"/>
    </source>
</evidence>